<gene>
    <name evidence="1" type="ORF">V1478_003438</name>
</gene>
<evidence type="ECO:0000313" key="2">
    <source>
        <dbReference type="Proteomes" id="UP001607302"/>
    </source>
</evidence>
<protein>
    <submittedName>
        <fullName evidence="1">Uncharacterized protein</fullName>
    </submittedName>
</protein>
<dbReference type="AlphaFoldDB" id="A0ABD2BM67"/>
<dbReference type="Proteomes" id="UP001607302">
    <property type="component" value="Unassembled WGS sequence"/>
</dbReference>
<accession>A0ABD2BM67</accession>
<dbReference type="EMBL" id="JAUDFV010000074">
    <property type="protein sequence ID" value="KAL2733740.1"/>
    <property type="molecule type" value="Genomic_DNA"/>
</dbReference>
<organism evidence="1 2">
    <name type="scientific">Vespula squamosa</name>
    <name type="common">Southern yellow jacket</name>
    <name type="synonym">Wasp</name>
    <dbReference type="NCBI Taxonomy" id="30214"/>
    <lineage>
        <taxon>Eukaryota</taxon>
        <taxon>Metazoa</taxon>
        <taxon>Ecdysozoa</taxon>
        <taxon>Arthropoda</taxon>
        <taxon>Hexapoda</taxon>
        <taxon>Insecta</taxon>
        <taxon>Pterygota</taxon>
        <taxon>Neoptera</taxon>
        <taxon>Endopterygota</taxon>
        <taxon>Hymenoptera</taxon>
        <taxon>Apocrita</taxon>
        <taxon>Aculeata</taxon>
        <taxon>Vespoidea</taxon>
        <taxon>Vespidae</taxon>
        <taxon>Vespinae</taxon>
        <taxon>Vespula</taxon>
    </lineage>
</organism>
<keyword evidence="2" id="KW-1185">Reference proteome</keyword>
<sequence length="60" mass="6849">MGSSEQNLQFSCLISENPDVFDNTVAKQLKGSITWNMLAAYTIRRLIIPKPSRARTMYEL</sequence>
<name>A0ABD2BM67_VESSQ</name>
<reference evidence="1 2" key="1">
    <citation type="journal article" date="2024" name="Ann. Entomol. Soc. Am.">
        <title>Genomic analyses of the southern and eastern yellowjacket wasps (Hymenoptera: Vespidae) reveal evolutionary signatures of social life.</title>
        <authorList>
            <person name="Catto M.A."/>
            <person name="Caine P.B."/>
            <person name="Orr S.E."/>
            <person name="Hunt B.G."/>
            <person name="Goodisman M.A.D."/>
        </authorList>
    </citation>
    <scope>NUCLEOTIDE SEQUENCE [LARGE SCALE GENOMIC DNA]</scope>
    <source>
        <strain evidence="1">233</strain>
        <tissue evidence="1">Head and thorax</tissue>
    </source>
</reference>
<comment type="caution">
    <text evidence="1">The sequence shown here is derived from an EMBL/GenBank/DDBJ whole genome shotgun (WGS) entry which is preliminary data.</text>
</comment>
<evidence type="ECO:0000313" key="1">
    <source>
        <dbReference type="EMBL" id="KAL2733740.1"/>
    </source>
</evidence>
<proteinExistence type="predicted"/>